<dbReference type="EMBL" id="QRYW01000001">
    <property type="protein sequence ID" value="RGV30636.1"/>
    <property type="molecule type" value="Genomic_DNA"/>
</dbReference>
<accession>A0A412WTW2</accession>
<feature type="domain" description="F5/8 type C" evidence="1">
    <location>
        <begin position="339"/>
        <end position="497"/>
    </location>
</feature>
<dbReference type="Gene3D" id="2.60.40.10">
    <property type="entry name" value="Immunoglobulins"/>
    <property type="match status" value="1"/>
</dbReference>
<dbReference type="InterPro" id="IPR013783">
    <property type="entry name" value="Ig-like_fold"/>
</dbReference>
<evidence type="ECO:0000259" key="1">
    <source>
        <dbReference type="PROSITE" id="PS50022"/>
    </source>
</evidence>
<dbReference type="Proteomes" id="UP000283426">
    <property type="component" value="Unassembled WGS sequence"/>
</dbReference>
<comment type="caution">
    <text evidence="2">The sequence shown here is derived from an EMBL/GenBank/DDBJ whole genome shotgun (WGS) entry which is preliminary data.</text>
</comment>
<sequence>MNMKKYIGLLFAMLVMVSCESLEDTYEDFAGNGPVRYLGKCTDLTIQPGWNRLQVRWTNSPDPVIRHIRITWSKDAMVKEELVDRETSEYDITDLEDGSYEVTICAVDKNGNTSLESTDYGRPYTENHEMVQAFTRVISRHFFFQDRLILFFLGWEDNVNEAYLTYTKKDGTTGRLDLTKKIVNSLYYMVPEEIDLSKPVEFYRKGYISGCTDEIVFQPIELEHNKIYNADFRQDMLRQYGYESIPEEWANTVETLELDRSFSNFADLLNFPNLKTLVLGKHRYILEEMVDDIERSQSKVYDVKMSNFVLKTLKELNGLTIERYNQHYKDLMASLITEMGEPELPEYDYLNLSGQKFTSNPADEGGANSHLEYLTDNDPYSCWEPYAMKESTTYDLDLDLGSEKTLRGLKLVQTYFSSLNAEKRAKAPNTVKIYVSTDGNSWQYATWLEELEIGNSTGETNIIPFAGEKQARYVRVRVTTPLYVQAYEVTLAEIGLY</sequence>
<evidence type="ECO:0000313" key="3">
    <source>
        <dbReference type="Proteomes" id="UP000283426"/>
    </source>
</evidence>
<dbReference type="Pfam" id="PF16389">
    <property type="entry name" value="DUF4998"/>
    <property type="match status" value="1"/>
</dbReference>
<dbReference type="AlphaFoldDB" id="A0A412WTW2"/>
<reference evidence="2 3" key="1">
    <citation type="submission" date="2018-08" db="EMBL/GenBank/DDBJ databases">
        <title>A genome reference for cultivated species of the human gut microbiota.</title>
        <authorList>
            <person name="Zou Y."/>
            <person name="Xue W."/>
            <person name="Luo G."/>
        </authorList>
    </citation>
    <scope>NUCLEOTIDE SEQUENCE [LARGE SCALE GENOMIC DNA]</scope>
    <source>
        <strain evidence="2 3">AF14-6AC</strain>
    </source>
</reference>
<dbReference type="PROSITE" id="PS51257">
    <property type="entry name" value="PROKAR_LIPOPROTEIN"/>
    <property type="match status" value="1"/>
</dbReference>
<protein>
    <recommendedName>
        <fullName evidence="1">F5/8 type C domain-containing protein</fullName>
    </recommendedName>
</protein>
<dbReference type="SUPFAM" id="SSF49785">
    <property type="entry name" value="Galactose-binding domain-like"/>
    <property type="match status" value="1"/>
</dbReference>
<dbReference type="Gene3D" id="2.60.120.260">
    <property type="entry name" value="Galactose-binding domain-like"/>
    <property type="match status" value="1"/>
</dbReference>
<gene>
    <name evidence="2" type="ORF">DWW24_00790</name>
</gene>
<evidence type="ECO:0000313" key="2">
    <source>
        <dbReference type="EMBL" id="RGV30636.1"/>
    </source>
</evidence>
<dbReference type="Pfam" id="PF00754">
    <property type="entry name" value="F5_F8_type_C"/>
    <property type="match status" value="1"/>
</dbReference>
<organism evidence="2 3">
    <name type="scientific">Odoribacter splanchnicus</name>
    <dbReference type="NCBI Taxonomy" id="28118"/>
    <lineage>
        <taxon>Bacteria</taxon>
        <taxon>Pseudomonadati</taxon>
        <taxon>Bacteroidota</taxon>
        <taxon>Bacteroidia</taxon>
        <taxon>Bacteroidales</taxon>
        <taxon>Odoribacteraceae</taxon>
        <taxon>Odoribacter</taxon>
    </lineage>
</organism>
<dbReference type="InterPro" id="IPR000421">
    <property type="entry name" value="FA58C"/>
</dbReference>
<proteinExistence type="predicted"/>
<dbReference type="InterPro" id="IPR008979">
    <property type="entry name" value="Galactose-bd-like_sf"/>
</dbReference>
<dbReference type="PROSITE" id="PS50022">
    <property type="entry name" value="FA58C_3"/>
    <property type="match status" value="1"/>
</dbReference>
<name>A0A412WTW2_9BACT</name>